<dbReference type="Pfam" id="PF21687">
    <property type="entry name" value="T2SSK_1st"/>
    <property type="match status" value="1"/>
</dbReference>
<dbReference type="RefSeq" id="WP_347706222.1">
    <property type="nucleotide sequence ID" value="NZ_JBDPZD010000006.1"/>
</dbReference>
<reference evidence="2 3" key="1">
    <citation type="submission" date="2024-05" db="EMBL/GenBank/DDBJ databases">
        <title>Roseateles sp. DJS-2-20 16S ribosomal RNA gene Genome sequencing and assembly.</title>
        <authorList>
            <person name="Woo H."/>
        </authorList>
    </citation>
    <scope>NUCLEOTIDE SEQUENCE [LARGE SCALE GENOMIC DNA]</scope>
    <source>
        <strain evidence="2 3">DJS-2-20</strain>
    </source>
</reference>
<evidence type="ECO:0000313" key="2">
    <source>
        <dbReference type="EMBL" id="MEO3693300.1"/>
    </source>
</evidence>
<dbReference type="Gene3D" id="1.10.40.60">
    <property type="entry name" value="EpsJ-like"/>
    <property type="match status" value="1"/>
</dbReference>
<evidence type="ECO:0000259" key="1">
    <source>
        <dbReference type="Pfam" id="PF21687"/>
    </source>
</evidence>
<accession>A0ABV0G6I1</accession>
<organism evidence="2 3">
    <name type="scientific">Roseateles paludis</name>
    <dbReference type="NCBI Taxonomy" id="3145238"/>
    <lineage>
        <taxon>Bacteria</taxon>
        <taxon>Pseudomonadati</taxon>
        <taxon>Pseudomonadota</taxon>
        <taxon>Betaproteobacteria</taxon>
        <taxon>Burkholderiales</taxon>
        <taxon>Sphaerotilaceae</taxon>
        <taxon>Roseateles</taxon>
    </lineage>
</organism>
<keyword evidence="3" id="KW-1185">Reference proteome</keyword>
<proteinExistence type="predicted"/>
<comment type="caution">
    <text evidence="2">The sequence shown here is derived from an EMBL/GenBank/DDBJ whole genome shotgun (WGS) entry which is preliminary data.</text>
</comment>
<evidence type="ECO:0000313" key="3">
    <source>
        <dbReference type="Proteomes" id="UP001495147"/>
    </source>
</evidence>
<name>A0ABV0G6I1_9BURK</name>
<dbReference type="SUPFAM" id="SSF158544">
    <property type="entry name" value="GspK insert domain-like"/>
    <property type="match status" value="1"/>
</dbReference>
<gene>
    <name evidence="2" type="ORF">ABDJ85_17655</name>
</gene>
<dbReference type="EMBL" id="JBDPZD010000006">
    <property type="protein sequence ID" value="MEO3693300.1"/>
    <property type="molecule type" value="Genomic_DNA"/>
</dbReference>
<dbReference type="InterPro" id="IPR038072">
    <property type="entry name" value="GspK_central_sf"/>
</dbReference>
<feature type="domain" description="T2SS protein K first SAM-like" evidence="1">
    <location>
        <begin position="99"/>
        <end position="169"/>
    </location>
</feature>
<dbReference type="Proteomes" id="UP001495147">
    <property type="component" value="Unassembled WGS sequence"/>
</dbReference>
<protein>
    <recommendedName>
        <fullName evidence="1">T2SS protein K first SAM-like domain-containing protein</fullName>
    </recommendedName>
</protein>
<sequence>MVLGALVVIAFIAQRFAQRNDELRRAALNFQSYAQGATAASSALAQILYWNASRPLMPAGRGSLAGQVRHDGTPYRTQAGAVISVQDYRGLHSINGGDRRSLLALLVQDGVEVSRAQAMIDVLDDYIDTDRLKRLNGAEYFEYQALGLAGPRNDWLVSISELSSMPLWRDDPVRLARLASNVSPDLGHLYNPLTAPIASLKAMFPKLAPSHFGRILQARSEEGISRLPQLSALVGQPLDDDAYILLPGNDSRIVVWAPGLPRAREYNVRLTPAGELGPWVITEQHSTKRLKTSDEAPRAIAFPLAISAQRPEGSVAP</sequence>
<dbReference type="InterPro" id="IPR049031">
    <property type="entry name" value="T2SSK_SAM-like_1st"/>
</dbReference>